<comment type="caution">
    <text evidence="3">The sequence shown here is derived from an EMBL/GenBank/DDBJ whole genome shotgun (WGS) entry which is preliminary data.</text>
</comment>
<dbReference type="AlphaFoldDB" id="A0A813D8F0"/>
<feature type="repeat" description="PPR" evidence="2">
    <location>
        <begin position="184"/>
        <end position="218"/>
    </location>
</feature>
<organism evidence="3 4">
    <name type="scientific">Polarella glacialis</name>
    <name type="common">Dinoflagellate</name>
    <dbReference type="NCBI Taxonomy" id="89957"/>
    <lineage>
        <taxon>Eukaryota</taxon>
        <taxon>Sar</taxon>
        <taxon>Alveolata</taxon>
        <taxon>Dinophyceae</taxon>
        <taxon>Suessiales</taxon>
        <taxon>Suessiaceae</taxon>
        <taxon>Polarella</taxon>
    </lineage>
</organism>
<protein>
    <recommendedName>
        <fullName evidence="5">Smr domain-containing protein</fullName>
    </recommendedName>
</protein>
<dbReference type="PANTHER" id="PTHR47447:SF17">
    <property type="entry name" value="OS12G0638900 PROTEIN"/>
    <property type="match status" value="1"/>
</dbReference>
<dbReference type="InterPro" id="IPR011990">
    <property type="entry name" value="TPR-like_helical_dom_sf"/>
</dbReference>
<evidence type="ECO:0000256" key="1">
    <source>
        <dbReference type="ARBA" id="ARBA00022737"/>
    </source>
</evidence>
<evidence type="ECO:0000256" key="2">
    <source>
        <dbReference type="PROSITE-ProRule" id="PRU00708"/>
    </source>
</evidence>
<name>A0A813D8F0_POLGL</name>
<dbReference type="OrthoDB" id="185373at2759"/>
<evidence type="ECO:0000313" key="3">
    <source>
        <dbReference type="EMBL" id="CAE8582092.1"/>
    </source>
</evidence>
<dbReference type="NCBIfam" id="TIGR00756">
    <property type="entry name" value="PPR"/>
    <property type="match status" value="2"/>
</dbReference>
<reference evidence="3" key="1">
    <citation type="submission" date="2021-02" db="EMBL/GenBank/DDBJ databases">
        <authorList>
            <person name="Dougan E. K."/>
            <person name="Rhodes N."/>
            <person name="Thang M."/>
            <person name="Chan C."/>
        </authorList>
    </citation>
    <scope>NUCLEOTIDE SEQUENCE</scope>
</reference>
<accession>A0A813D8F0</accession>
<dbReference type="PROSITE" id="PS51375">
    <property type="entry name" value="PPR"/>
    <property type="match status" value="4"/>
</dbReference>
<dbReference type="EMBL" id="CAJNNV010000295">
    <property type="protein sequence ID" value="CAE8582092.1"/>
    <property type="molecule type" value="Genomic_DNA"/>
</dbReference>
<dbReference type="Proteomes" id="UP000654075">
    <property type="component" value="Unassembled WGS sequence"/>
</dbReference>
<keyword evidence="4" id="KW-1185">Reference proteome</keyword>
<evidence type="ECO:0008006" key="5">
    <source>
        <dbReference type="Google" id="ProtNLM"/>
    </source>
</evidence>
<feature type="repeat" description="PPR" evidence="2">
    <location>
        <begin position="219"/>
        <end position="253"/>
    </location>
</feature>
<dbReference type="Pfam" id="PF13041">
    <property type="entry name" value="PPR_2"/>
    <property type="match status" value="1"/>
</dbReference>
<feature type="repeat" description="PPR" evidence="2">
    <location>
        <begin position="254"/>
        <end position="288"/>
    </location>
</feature>
<dbReference type="InterPro" id="IPR002885">
    <property type="entry name" value="PPR_rpt"/>
</dbReference>
<dbReference type="Pfam" id="PF13812">
    <property type="entry name" value="PPR_3"/>
    <property type="match status" value="1"/>
</dbReference>
<feature type="repeat" description="PPR" evidence="2">
    <location>
        <begin position="149"/>
        <end position="183"/>
    </location>
</feature>
<dbReference type="SUPFAM" id="SSF160443">
    <property type="entry name" value="SMR domain-like"/>
    <property type="match status" value="1"/>
</dbReference>
<dbReference type="PANTHER" id="PTHR47447">
    <property type="entry name" value="OS03G0856100 PROTEIN"/>
    <property type="match status" value="1"/>
</dbReference>
<dbReference type="Gene3D" id="1.25.40.10">
    <property type="entry name" value="Tetratricopeptide repeat domain"/>
    <property type="match status" value="1"/>
</dbReference>
<evidence type="ECO:0000313" key="4">
    <source>
        <dbReference type="Proteomes" id="UP000654075"/>
    </source>
</evidence>
<keyword evidence="1" id="KW-0677">Repeat</keyword>
<proteinExistence type="predicted"/>
<dbReference type="InterPro" id="IPR036063">
    <property type="entry name" value="Smr_dom_sf"/>
</dbReference>
<gene>
    <name evidence="3" type="ORF">PGLA1383_LOCUS1095</name>
</gene>
<sequence length="427" mass="46125">MCELASAAIHVFTNGRSAASQADFAIPISFCREPHAGFQIISGRAGNPWQAVRTGRFGAWSKHIFRSRGSNCQVSSGNSQPSSELDALLSLGPSPTEAEVSSALHADLISWRENPKLATKVLSGLARKRLPGVSVHVLSVTQASQVEVNVYHCSAAISACEKDGQWQMALNLLSLMPEAMVVPNVITYSAVISACEKGGQWQMALNLLSLMPGASVVPNEITYSAAISACSKDGQWQVALNLPSLMPEATVVPNEITYSAAISVCEKGGQWQLALNLLRLMPQLKILPNVVSYDAAMDAVSGMGVGYALFREAFGLGMYPQFWSNSYSTVNLHDMSCGAAVLAVRWWLAEVVPHLLSGPTTPKLEIITGWGKSRKEWDTTDVQDAVFQLLHGCQLPSRIDQNNRGVITIDGRQLESSDLRRLFTPPS</sequence>
<dbReference type="Pfam" id="PF01535">
    <property type="entry name" value="PPR"/>
    <property type="match status" value="1"/>
</dbReference>